<dbReference type="OrthoDB" id="25666at2"/>
<evidence type="ECO:0000313" key="5">
    <source>
        <dbReference type="Proteomes" id="UP000282028"/>
    </source>
</evidence>
<evidence type="ECO:0000256" key="2">
    <source>
        <dbReference type="ARBA" id="ARBA00022723"/>
    </source>
</evidence>
<evidence type="ECO:0000256" key="1">
    <source>
        <dbReference type="ARBA" id="ARBA00008635"/>
    </source>
</evidence>
<dbReference type="Pfam" id="PF05163">
    <property type="entry name" value="DinB"/>
    <property type="match status" value="1"/>
</dbReference>
<dbReference type="Gene3D" id="1.20.120.450">
    <property type="entry name" value="dinb family like domain"/>
    <property type="match status" value="1"/>
</dbReference>
<dbReference type="GO" id="GO:0046872">
    <property type="term" value="F:metal ion binding"/>
    <property type="evidence" value="ECO:0007669"/>
    <property type="project" value="UniProtKB-KW"/>
</dbReference>
<organism evidence="4 5">
    <name type="scientific">Brevibacillus invocatus</name>
    <dbReference type="NCBI Taxonomy" id="173959"/>
    <lineage>
        <taxon>Bacteria</taxon>
        <taxon>Bacillati</taxon>
        <taxon>Bacillota</taxon>
        <taxon>Bacilli</taxon>
        <taxon>Bacillales</taxon>
        <taxon>Paenibacillaceae</taxon>
        <taxon>Brevibacillus</taxon>
    </lineage>
</organism>
<reference evidence="4 5" key="1">
    <citation type="submission" date="2018-10" db="EMBL/GenBank/DDBJ databases">
        <title>Phylogenomics of Brevibacillus.</title>
        <authorList>
            <person name="Dunlap C."/>
        </authorList>
    </citation>
    <scope>NUCLEOTIDE SEQUENCE [LARGE SCALE GENOMIC DNA]</scope>
    <source>
        <strain evidence="4 5">JCM 12215</strain>
    </source>
</reference>
<dbReference type="RefSeq" id="WP_122908934.1">
    <property type="nucleotide sequence ID" value="NZ_CBCSBE010000006.1"/>
</dbReference>
<gene>
    <name evidence="4" type="ORF">EDM52_10390</name>
</gene>
<dbReference type="Proteomes" id="UP000282028">
    <property type="component" value="Unassembled WGS sequence"/>
</dbReference>
<dbReference type="PANTHER" id="PTHR37302">
    <property type="entry name" value="SLR1116 PROTEIN"/>
    <property type="match status" value="1"/>
</dbReference>
<protein>
    <submittedName>
        <fullName evidence="4">DUF664 domain-containing protein</fullName>
    </submittedName>
</protein>
<dbReference type="SUPFAM" id="SSF109854">
    <property type="entry name" value="DinB/YfiT-like putative metalloenzymes"/>
    <property type="match status" value="1"/>
</dbReference>
<sequence length="152" mass="17935">MKVLFRYNWEVRREWFERCKQLSHEELLRDRIGGAGSILYTLYHIADVEYSWIRGIQGKPDVQVPFEKVKTLQLIRELSDTWLEEVAPFVEGWSSELDREMVHISWNEQPYAQGDILRHLIAHEIHHIGQLSIWSRELGLAPVSASLVDRKL</sequence>
<name>A0A3M8CGA6_9BACL</name>
<evidence type="ECO:0000313" key="4">
    <source>
        <dbReference type="EMBL" id="RNB74649.1"/>
    </source>
</evidence>
<feature type="binding site" evidence="3">
    <location>
        <position position="44"/>
    </location>
    <ligand>
        <name>a divalent metal cation</name>
        <dbReference type="ChEBI" id="CHEBI:60240"/>
    </ligand>
</feature>
<proteinExistence type="inferred from homology"/>
<feature type="binding site" evidence="3">
    <location>
        <position position="127"/>
    </location>
    <ligand>
        <name>a divalent metal cation</name>
        <dbReference type="ChEBI" id="CHEBI:60240"/>
    </ligand>
</feature>
<accession>A0A3M8CGA6</accession>
<comment type="similarity">
    <text evidence="1">Belongs to the DinB family.</text>
</comment>
<dbReference type="EMBL" id="RHHR01000014">
    <property type="protein sequence ID" value="RNB74649.1"/>
    <property type="molecule type" value="Genomic_DNA"/>
</dbReference>
<dbReference type="InterPro" id="IPR034660">
    <property type="entry name" value="DinB/YfiT-like"/>
</dbReference>
<comment type="caution">
    <text evidence="4">The sequence shown here is derived from an EMBL/GenBank/DDBJ whole genome shotgun (WGS) entry which is preliminary data.</text>
</comment>
<evidence type="ECO:0000256" key="3">
    <source>
        <dbReference type="PIRSR" id="PIRSR607837-1"/>
    </source>
</evidence>
<keyword evidence="5" id="KW-1185">Reference proteome</keyword>
<feature type="binding site" evidence="3">
    <location>
        <position position="123"/>
    </location>
    <ligand>
        <name>a divalent metal cation</name>
        <dbReference type="ChEBI" id="CHEBI:60240"/>
    </ligand>
</feature>
<dbReference type="InterPro" id="IPR007837">
    <property type="entry name" value="DinB"/>
</dbReference>
<dbReference type="AlphaFoldDB" id="A0A3M8CGA6"/>
<keyword evidence="2 3" id="KW-0479">Metal-binding</keyword>
<dbReference type="PANTHER" id="PTHR37302:SF3">
    <property type="entry name" value="DAMAGE-INDUCIBLE PROTEIN DINB"/>
    <property type="match status" value="1"/>
</dbReference>